<protein>
    <submittedName>
        <fullName evidence="1">Uncharacterized protein</fullName>
    </submittedName>
</protein>
<dbReference type="Proteomes" id="UP000237000">
    <property type="component" value="Unassembled WGS sequence"/>
</dbReference>
<name>A0A2P5CVM8_TREOI</name>
<comment type="caution">
    <text evidence="1">The sequence shown here is derived from an EMBL/GenBank/DDBJ whole genome shotgun (WGS) entry which is preliminary data.</text>
</comment>
<sequence length="219" mass="24966">MDYVIDSMQRIEAAYVKLFEDIRNVEGEIVTFRKEFRYSEEDRRSFHKAVLSAVLCRSKSGRHFAFYGEEDVQMNVEAKEVSMPPNLELRIEDDDEIGGKRPLKSSNKLLRDFYELDSVYIRKPFIGKDAVSSSSQFNIRTYTPSDGSQAKPEKVAGVIQGGSTWWKEKRGPGTTMKQGSSHKLVGVTKIGPFTFVNALQYHKEVTVVYSVFNEDLQGE</sequence>
<evidence type="ECO:0000313" key="1">
    <source>
        <dbReference type="EMBL" id="PON65102.1"/>
    </source>
</evidence>
<evidence type="ECO:0000313" key="2">
    <source>
        <dbReference type="Proteomes" id="UP000237000"/>
    </source>
</evidence>
<reference evidence="2" key="1">
    <citation type="submission" date="2016-06" db="EMBL/GenBank/DDBJ databases">
        <title>Parallel loss of symbiosis genes in relatives of nitrogen-fixing non-legume Parasponia.</title>
        <authorList>
            <person name="Van Velzen R."/>
            <person name="Holmer R."/>
            <person name="Bu F."/>
            <person name="Rutten L."/>
            <person name="Van Zeijl A."/>
            <person name="Liu W."/>
            <person name="Santuari L."/>
            <person name="Cao Q."/>
            <person name="Sharma T."/>
            <person name="Shen D."/>
            <person name="Roswanjaya Y."/>
            <person name="Wardhani T."/>
            <person name="Kalhor M.S."/>
            <person name="Jansen J."/>
            <person name="Van den Hoogen J."/>
            <person name="Gungor B."/>
            <person name="Hartog M."/>
            <person name="Hontelez J."/>
            <person name="Verver J."/>
            <person name="Yang W.-C."/>
            <person name="Schijlen E."/>
            <person name="Repin R."/>
            <person name="Schilthuizen M."/>
            <person name="Schranz E."/>
            <person name="Heidstra R."/>
            <person name="Miyata K."/>
            <person name="Fedorova E."/>
            <person name="Kohlen W."/>
            <person name="Bisseling T."/>
            <person name="Smit S."/>
            <person name="Geurts R."/>
        </authorList>
    </citation>
    <scope>NUCLEOTIDE SEQUENCE [LARGE SCALE GENOMIC DNA]</scope>
    <source>
        <strain evidence="2">cv. RG33-2</strain>
    </source>
</reference>
<gene>
    <name evidence="1" type="ORF">TorRG33x02_271600</name>
</gene>
<accession>A0A2P5CVM8</accession>
<dbReference type="AlphaFoldDB" id="A0A2P5CVM8"/>
<keyword evidence="2" id="KW-1185">Reference proteome</keyword>
<dbReference type="InParanoid" id="A0A2P5CVM8"/>
<proteinExistence type="predicted"/>
<dbReference type="EMBL" id="JXTC01000323">
    <property type="protein sequence ID" value="PON65102.1"/>
    <property type="molecule type" value="Genomic_DNA"/>
</dbReference>
<organism evidence="1 2">
    <name type="scientific">Trema orientale</name>
    <name type="common">Charcoal tree</name>
    <name type="synonym">Celtis orientalis</name>
    <dbReference type="NCBI Taxonomy" id="63057"/>
    <lineage>
        <taxon>Eukaryota</taxon>
        <taxon>Viridiplantae</taxon>
        <taxon>Streptophyta</taxon>
        <taxon>Embryophyta</taxon>
        <taxon>Tracheophyta</taxon>
        <taxon>Spermatophyta</taxon>
        <taxon>Magnoliopsida</taxon>
        <taxon>eudicotyledons</taxon>
        <taxon>Gunneridae</taxon>
        <taxon>Pentapetalae</taxon>
        <taxon>rosids</taxon>
        <taxon>fabids</taxon>
        <taxon>Rosales</taxon>
        <taxon>Cannabaceae</taxon>
        <taxon>Trema</taxon>
    </lineage>
</organism>